<sequence length="315" mass="35187">MLIAAIEPTLNTAPWRFQFHPEIWILVIGLVAAFVYAVRVVGPKVAPAGQVISRKQILTFCLMIVMLWLASDWPVHDIAEEYLYSVHMMQHMAITYFVPPLALLATPEWLFRLLIGQGRLYRATRFLTRPVVAAVVYNLVVVTTHIPALVNRSAAGGPLHYGLHVILVLSALMLWTPVCGPAREWRMTYGGMMPYLFATSLIPTIPAGWLTFAEGSVYNHYDTPVRVWGMSVLSDQQLAGGIMKLGGSVFMWSIIIVIFFKRFMKNFFSNQSYASSSEIPDAEIVGTDAPLMYSDVESAFQRVRPATEGETTPDS</sequence>
<keyword evidence="2" id="KW-1003">Cell membrane</keyword>
<proteinExistence type="predicted"/>
<feature type="transmembrane region" description="Helical" evidence="6">
    <location>
        <begin position="238"/>
        <end position="260"/>
    </location>
</feature>
<evidence type="ECO:0000256" key="6">
    <source>
        <dbReference type="SAM" id="Phobius"/>
    </source>
</evidence>
<feature type="transmembrane region" description="Helical" evidence="6">
    <location>
        <begin position="127"/>
        <end position="149"/>
    </location>
</feature>
<feature type="transmembrane region" description="Helical" evidence="6">
    <location>
        <begin position="192"/>
        <end position="212"/>
    </location>
</feature>
<feature type="transmembrane region" description="Helical" evidence="6">
    <location>
        <begin position="161"/>
        <end position="180"/>
    </location>
</feature>
<comment type="subcellular location">
    <subcellularLocation>
        <location evidence="1">Cell membrane</location>
        <topology evidence="1">Multi-pass membrane protein</topology>
    </subcellularLocation>
</comment>
<protein>
    <submittedName>
        <fullName evidence="7">Unannotated protein</fullName>
    </submittedName>
</protein>
<dbReference type="AlphaFoldDB" id="A0A6J7PZ06"/>
<organism evidence="7">
    <name type="scientific">freshwater metagenome</name>
    <dbReference type="NCBI Taxonomy" id="449393"/>
    <lineage>
        <taxon>unclassified sequences</taxon>
        <taxon>metagenomes</taxon>
        <taxon>ecological metagenomes</taxon>
    </lineage>
</organism>
<accession>A0A6J7PZ06</accession>
<reference evidence="7" key="1">
    <citation type="submission" date="2020-05" db="EMBL/GenBank/DDBJ databases">
        <authorList>
            <person name="Chiriac C."/>
            <person name="Salcher M."/>
            <person name="Ghai R."/>
            <person name="Kavagutti S V."/>
        </authorList>
    </citation>
    <scope>NUCLEOTIDE SEQUENCE</scope>
</reference>
<gene>
    <name evidence="7" type="ORF">UFOPK4057_00685</name>
</gene>
<feature type="transmembrane region" description="Helical" evidence="6">
    <location>
        <begin position="23"/>
        <end position="45"/>
    </location>
</feature>
<dbReference type="InterPro" id="IPR019108">
    <property type="entry name" value="Caa3_assmbl_CtaG-rel"/>
</dbReference>
<keyword evidence="3 6" id="KW-0812">Transmembrane</keyword>
<keyword evidence="5 6" id="KW-0472">Membrane</keyword>
<evidence type="ECO:0000256" key="3">
    <source>
        <dbReference type="ARBA" id="ARBA00022692"/>
    </source>
</evidence>
<evidence type="ECO:0000313" key="7">
    <source>
        <dbReference type="EMBL" id="CAB5007244.1"/>
    </source>
</evidence>
<evidence type="ECO:0000256" key="1">
    <source>
        <dbReference type="ARBA" id="ARBA00004651"/>
    </source>
</evidence>
<dbReference type="EMBL" id="CAFBPC010000138">
    <property type="protein sequence ID" value="CAB5007244.1"/>
    <property type="molecule type" value="Genomic_DNA"/>
</dbReference>
<evidence type="ECO:0000256" key="5">
    <source>
        <dbReference type="ARBA" id="ARBA00023136"/>
    </source>
</evidence>
<evidence type="ECO:0000256" key="2">
    <source>
        <dbReference type="ARBA" id="ARBA00022475"/>
    </source>
</evidence>
<feature type="transmembrane region" description="Helical" evidence="6">
    <location>
        <begin position="57"/>
        <end position="76"/>
    </location>
</feature>
<name>A0A6J7PZ06_9ZZZZ</name>
<keyword evidence="4 6" id="KW-1133">Transmembrane helix</keyword>
<feature type="transmembrane region" description="Helical" evidence="6">
    <location>
        <begin position="96"/>
        <end position="115"/>
    </location>
</feature>
<dbReference type="GO" id="GO:0005886">
    <property type="term" value="C:plasma membrane"/>
    <property type="evidence" value="ECO:0007669"/>
    <property type="project" value="UniProtKB-SubCell"/>
</dbReference>
<dbReference type="Pfam" id="PF09678">
    <property type="entry name" value="Caa3_CtaG"/>
    <property type="match status" value="1"/>
</dbReference>
<evidence type="ECO:0000256" key="4">
    <source>
        <dbReference type="ARBA" id="ARBA00022989"/>
    </source>
</evidence>